<dbReference type="EMBL" id="AEWJ01000023">
    <property type="protein sequence ID" value="EGD60116.1"/>
    <property type="molecule type" value="Genomic_DNA"/>
</dbReference>
<dbReference type="OrthoDB" id="7471908at2"/>
<comment type="caution">
    <text evidence="1">The sequence shown here is derived from an EMBL/GenBank/DDBJ whole genome shotgun (WGS) entry which is preliminary data.</text>
</comment>
<dbReference type="RefSeq" id="WP_008069095.1">
    <property type="nucleotide sequence ID" value="NZ_AQWK01000005.1"/>
</dbReference>
<dbReference type="Proteomes" id="UP000004728">
    <property type="component" value="Unassembled WGS sequence"/>
</dbReference>
<protein>
    <submittedName>
        <fullName evidence="1">Uncharacterized protein</fullName>
    </submittedName>
</protein>
<accession>F1Z5K6</accession>
<gene>
    <name evidence="1" type="ORF">Y88_1990</name>
</gene>
<proteinExistence type="predicted"/>
<dbReference type="STRING" id="983920.Y88_1990"/>
<organism evidence="1 2">
    <name type="scientific">Novosphingobium nitrogenifigens DSM 19370</name>
    <dbReference type="NCBI Taxonomy" id="983920"/>
    <lineage>
        <taxon>Bacteria</taxon>
        <taxon>Pseudomonadati</taxon>
        <taxon>Pseudomonadota</taxon>
        <taxon>Alphaproteobacteria</taxon>
        <taxon>Sphingomonadales</taxon>
        <taxon>Sphingomonadaceae</taxon>
        <taxon>Novosphingobium</taxon>
    </lineage>
</organism>
<keyword evidence="2" id="KW-1185">Reference proteome</keyword>
<dbReference type="AlphaFoldDB" id="F1Z5K6"/>
<evidence type="ECO:0000313" key="2">
    <source>
        <dbReference type="Proteomes" id="UP000004728"/>
    </source>
</evidence>
<evidence type="ECO:0000313" key="1">
    <source>
        <dbReference type="EMBL" id="EGD60116.1"/>
    </source>
</evidence>
<dbReference type="InParanoid" id="F1Z5K6"/>
<dbReference type="HOGENOM" id="CLU_1382890_0_0_5"/>
<sequence length="197" mass="21417">MPDRSSLLLRAAHGMAPSVAPQSDLSGLNRAYVVMESGCRFLIARGRHRALTGHHDHGHPLVRWRMAGNSLKELDRFLSILLQECAVLSGRKLKKGGIGEDTAAGLHWIDASGHHFSTDMTRLRAIERIRKAACGEQMIGSGVRLERDFAVATAGLPAAGRARVRPPEISDQAIAAIAEFYLALADRLHARFAEGIV</sequence>
<name>F1Z5K6_9SPHN</name>
<reference evidence="1 2" key="1">
    <citation type="journal article" date="2012" name="J. Bacteriol.">
        <title>Draft Genome Sequence of Novosphingobium nitrogenifigens Y88T.</title>
        <authorList>
            <person name="Strabala T.J."/>
            <person name="Macdonald L."/>
            <person name="Liu V."/>
            <person name="Smit A.M."/>
        </authorList>
    </citation>
    <scope>NUCLEOTIDE SEQUENCE [LARGE SCALE GENOMIC DNA]</scope>
    <source>
        <strain evidence="1 2">DSM 19370</strain>
    </source>
</reference>